<organism evidence="1 2">
    <name type="scientific">Punica granatum</name>
    <name type="common">Pomegranate</name>
    <dbReference type="NCBI Taxonomy" id="22663"/>
    <lineage>
        <taxon>Eukaryota</taxon>
        <taxon>Viridiplantae</taxon>
        <taxon>Streptophyta</taxon>
        <taxon>Embryophyta</taxon>
        <taxon>Tracheophyta</taxon>
        <taxon>Spermatophyta</taxon>
        <taxon>Magnoliopsida</taxon>
        <taxon>eudicotyledons</taxon>
        <taxon>Gunneridae</taxon>
        <taxon>Pentapetalae</taxon>
        <taxon>rosids</taxon>
        <taxon>malvids</taxon>
        <taxon>Myrtales</taxon>
        <taxon>Lythraceae</taxon>
        <taxon>Punica</taxon>
    </lineage>
</organism>
<dbReference type="AlphaFoldDB" id="A0A2I0HHI8"/>
<dbReference type="Proteomes" id="UP000233551">
    <property type="component" value="Unassembled WGS sequence"/>
</dbReference>
<gene>
    <name evidence="1" type="ORF">CRG98_048456</name>
</gene>
<proteinExistence type="predicted"/>
<comment type="caution">
    <text evidence="1">The sequence shown here is derived from an EMBL/GenBank/DDBJ whole genome shotgun (WGS) entry which is preliminary data.</text>
</comment>
<sequence>MGFLQANVLNGDLLDEDDDEEESYRGKEQFFGVIGLPSNAFIGHWIAVYDRVYWRSLSKFDIPAYQHRE</sequence>
<accession>A0A2I0HHI8</accession>
<protein>
    <submittedName>
        <fullName evidence="1">Uncharacterized protein</fullName>
    </submittedName>
</protein>
<dbReference type="EMBL" id="PGOL01009158">
    <property type="protein sequence ID" value="PKI31154.1"/>
    <property type="molecule type" value="Genomic_DNA"/>
</dbReference>
<evidence type="ECO:0000313" key="2">
    <source>
        <dbReference type="Proteomes" id="UP000233551"/>
    </source>
</evidence>
<reference evidence="1 2" key="1">
    <citation type="submission" date="2017-11" db="EMBL/GenBank/DDBJ databases">
        <title>De-novo sequencing of pomegranate (Punica granatum L.) genome.</title>
        <authorList>
            <person name="Akparov Z."/>
            <person name="Amiraslanov A."/>
            <person name="Hajiyeva S."/>
            <person name="Abbasov M."/>
            <person name="Kaur K."/>
            <person name="Hamwieh A."/>
            <person name="Solovyev V."/>
            <person name="Salamov A."/>
            <person name="Braich B."/>
            <person name="Kosarev P."/>
            <person name="Mahmoud A."/>
            <person name="Hajiyev E."/>
            <person name="Babayeva S."/>
            <person name="Izzatullayeva V."/>
            <person name="Mammadov A."/>
            <person name="Mammadov A."/>
            <person name="Sharifova S."/>
            <person name="Ojaghi J."/>
            <person name="Eynullazada K."/>
            <person name="Bayramov B."/>
            <person name="Abdulazimova A."/>
            <person name="Shahmuradov I."/>
        </authorList>
    </citation>
    <scope>NUCLEOTIDE SEQUENCE [LARGE SCALE GENOMIC DNA]</scope>
    <source>
        <strain evidence="2">cv. AG2017</strain>
        <tissue evidence="1">Leaf</tissue>
    </source>
</reference>
<keyword evidence="2" id="KW-1185">Reference proteome</keyword>
<evidence type="ECO:0000313" key="1">
    <source>
        <dbReference type="EMBL" id="PKI31154.1"/>
    </source>
</evidence>
<name>A0A2I0HHI8_PUNGR</name>